<dbReference type="Proteomes" id="UP001396898">
    <property type="component" value="Unassembled WGS sequence"/>
</dbReference>
<protein>
    <submittedName>
        <fullName evidence="2">Uncharacterized protein</fullName>
    </submittedName>
</protein>
<accession>A0ABR1R8P4</accession>
<evidence type="ECO:0000256" key="1">
    <source>
        <dbReference type="SAM" id="MobiDB-lite"/>
    </source>
</evidence>
<organism evidence="2 3">
    <name type="scientific">Apiospora marii</name>
    <dbReference type="NCBI Taxonomy" id="335849"/>
    <lineage>
        <taxon>Eukaryota</taxon>
        <taxon>Fungi</taxon>
        <taxon>Dikarya</taxon>
        <taxon>Ascomycota</taxon>
        <taxon>Pezizomycotina</taxon>
        <taxon>Sordariomycetes</taxon>
        <taxon>Xylariomycetidae</taxon>
        <taxon>Amphisphaeriales</taxon>
        <taxon>Apiosporaceae</taxon>
        <taxon>Apiospora</taxon>
    </lineage>
</organism>
<evidence type="ECO:0000313" key="3">
    <source>
        <dbReference type="Proteomes" id="UP001396898"/>
    </source>
</evidence>
<comment type="caution">
    <text evidence="2">The sequence shown here is derived from an EMBL/GenBank/DDBJ whole genome shotgun (WGS) entry which is preliminary data.</text>
</comment>
<keyword evidence="3" id="KW-1185">Reference proteome</keyword>
<evidence type="ECO:0000313" key="2">
    <source>
        <dbReference type="EMBL" id="KAK8002119.1"/>
    </source>
</evidence>
<name>A0ABR1R8P4_9PEZI</name>
<proteinExistence type="predicted"/>
<feature type="region of interest" description="Disordered" evidence="1">
    <location>
        <begin position="97"/>
        <end position="135"/>
    </location>
</feature>
<gene>
    <name evidence="2" type="ORF">PG991_014341</name>
</gene>
<reference evidence="2 3" key="1">
    <citation type="submission" date="2023-01" db="EMBL/GenBank/DDBJ databases">
        <title>Analysis of 21 Apiospora genomes using comparative genomics revels a genus with tremendous synthesis potential of carbohydrate active enzymes and secondary metabolites.</title>
        <authorList>
            <person name="Sorensen T."/>
        </authorList>
    </citation>
    <scope>NUCLEOTIDE SEQUENCE [LARGE SCALE GENOMIC DNA]</scope>
    <source>
        <strain evidence="2 3">CBS 20057</strain>
    </source>
</reference>
<sequence>MRKGESPGDVKILFLEKSRLEGVYQLPKGRRFLYQNPQESAMHEAQVWTGAVEAGDESTDEETSTTGVLAPRPLKNLFDIKPKDILFPTRFDIRKNGRDLIEDGGGNKSRRMRNRYNGRGLGKGKLEKTGATLDP</sequence>
<dbReference type="EMBL" id="JAQQWI010000018">
    <property type="protein sequence ID" value="KAK8002119.1"/>
    <property type="molecule type" value="Genomic_DNA"/>
</dbReference>